<accession>A0AAW1XL08</accession>
<feature type="region of interest" description="Disordered" evidence="1">
    <location>
        <begin position="1"/>
        <end position="47"/>
    </location>
</feature>
<gene>
    <name evidence="2" type="ORF">M0R45_013790</name>
</gene>
<evidence type="ECO:0000313" key="3">
    <source>
        <dbReference type="Proteomes" id="UP001457282"/>
    </source>
</evidence>
<comment type="caution">
    <text evidence="2">The sequence shown here is derived from an EMBL/GenBank/DDBJ whole genome shotgun (WGS) entry which is preliminary data.</text>
</comment>
<dbReference type="EMBL" id="JBEDUW010000003">
    <property type="protein sequence ID" value="KAK9936971.1"/>
    <property type="molecule type" value="Genomic_DNA"/>
</dbReference>
<sequence length="106" mass="11874">MQNPEITTDEDGGGRRNRNRRLVSSSSEAIGGNLIGQSGQTNLQQAKLRRRHCREGLRLKVEAAAEAEIISNPKTIQKIAKTKAKKLLKPVPEEMRNMNKKKIDIN</sequence>
<reference evidence="2 3" key="1">
    <citation type="journal article" date="2023" name="G3 (Bethesda)">
        <title>A chromosome-length genome assembly and annotation of blackberry (Rubus argutus, cv. 'Hillquist').</title>
        <authorList>
            <person name="Bruna T."/>
            <person name="Aryal R."/>
            <person name="Dudchenko O."/>
            <person name="Sargent D.J."/>
            <person name="Mead D."/>
            <person name="Buti M."/>
            <person name="Cavallini A."/>
            <person name="Hytonen T."/>
            <person name="Andres J."/>
            <person name="Pham M."/>
            <person name="Weisz D."/>
            <person name="Mascagni F."/>
            <person name="Usai G."/>
            <person name="Natali L."/>
            <person name="Bassil N."/>
            <person name="Fernandez G.E."/>
            <person name="Lomsadze A."/>
            <person name="Armour M."/>
            <person name="Olukolu B."/>
            <person name="Poorten T."/>
            <person name="Britton C."/>
            <person name="Davik J."/>
            <person name="Ashrafi H."/>
            <person name="Aiden E.L."/>
            <person name="Borodovsky M."/>
            <person name="Worthington M."/>
        </authorList>
    </citation>
    <scope>NUCLEOTIDE SEQUENCE [LARGE SCALE GENOMIC DNA]</scope>
    <source>
        <strain evidence="2">PI 553951</strain>
    </source>
</reference>
<proteinExistence type="predicted"/>
<organism evidence="2 3">
    <name type="scientific">Rubus argutus</name>
    <name type="common">Southern blackberry</name>
    <dbReference type="NCBI Taxonomy" id="59490"/>
    <lineage>
        <taxon>Eukaryota</taxon>
        <taxon>Viridiplantae</taxon>
        <taxon>Streptophyta</taxon>
        <taxon>Embryophyta</taxon>
        <taxon>Tracheophyta</taxon>
        <taxon>Spermatophyta</taxon>
        <taxon>Magnoliopsida</taxon>
        <taxon>eudicotyledons</taxon>
        <taxon>Gunneridae</taxon>
        <taxon>Pentapetalae</taxon>
        <taxon>rosids</taxon>
        <taxon>fabids</taxon>
        <taxon>Rosales</taxon>
        <taxon>Rosaceae</taxon>
        <taxon>Rosoideae</taxon>
        <taxon>Rosoideae incertae sedis</taxon>
        <taxon>Rubus</taxon>
    </lineage>
</organism>
<dbReference type="Proteomes" id="UP001457282">
    <property type="component" value="Unassembled WGS sequence"/>
</dbReference>
<dbReference type="AlphaFoldDB" id="A0AAW1XL08"/>
<evidence type="ECO:0000313" key="2">
    <source>
        <dbReference type="EMBL" id="KAK9936971.1"/>
    </source>
</evidence>
<protein>
    <submittedName>
        <fullName evidence="2">Uncharacterized protein</fullName>
    </submittedName>
</protein>
<name>A0AAW1XL08_RUBAR</name>
<evidence type="ECO:0000256" key="1">
    <source>
        <dbReference type="SAM" id="MobiDB-lite"/>
    </source>
</evidence>
<keyword evidence="3" id="KW-1185">Reference proteome</keyword>
<feature type="compositionally biased region" description="Polar residues" evidence="1">
    <location>
        <begin position="35"/>
        <end position="45"/>
    </location>
</feature>